<proteinExistence type="predicted"/>
<protein>
    <recommendedName>
        <fullName evidence="4">Transmembrane protein</fullName>
    </recommendedName>
</protein>
<evidence type="ECO:0008006" key="4">
    <source>
        <dbReference type="Google" id="ProtNLM"/>
    </source>
</evidence>
<accession>A0A396I1J5</accession>
<keyword evidence="1" id="KW-0732">Signal</keyword>
<name>A0A396I1J5_MEDTR</name>
<dbReference type="EMBL" id="PSQE01000005">
    <property type="protein sequence ID" value="RHN57575.1"/>
    <property type="molecule type" value="Genomic_DNA"/>
</dbReference>
<dbReference type="Gramene" id="rna33144">
    <property type="protein sequence ID" value="RHN57575.1"/>
    <property type="gene ID" value="gene33144"/>
</dbReference>
<dbReference type="AlphaFoldDB" id="A0A396I1J5"/>
<comment type="caution">
    <text evidence="2">The sequence shown here is derived from an EMBL/GenBank/DDBJ whole genome shotgun (WGS) entry which is preliminary data.</text>
</comment>
<feature type="chain" id="PRO_5017486179" description="Transmembrane protein" evidence="1">
    <location>
        <begin position="19"/>
        <end position="110"/>
    </location>
</feature>
<gene>
    <name evidence="2" type="ORF">MtrunA17_Chr5g0441931</name>
</gene>
<dbReference type="Proteomes" id="UP000265566">
    <property type="component" value="Chromosome 5"/>
</dbReference>
<feature type="signal peptide" evidence="1">
    <location>
        <begin position="1"/>
        <end position="18"/>
    </location>
</feature>
<evidence type="ECO:0000313" key="3">
    <source>
        <dbReference type="Proteomes" id="UP000265566"/>
    </source>
</evidence>
<evidence type="ECO:0000256" key="1">
    <source>
        <dbReference type="SAM" id="SignalP"/>
    </source>
</evidence>
<sequence length="110" mass="12750">MVFVFIIFCFPFSLPVSSFLFSLPLPSHSLFPDRLSHGCWKSHDRNKKREHDDEAMNVRYENTTSIFEIDDLICRSRYEGGEMTAATVVMSSEMVTEVTVVECCEREGEW</sequence>
<reference evidence="3" key="1">
    <citation type="journal article" date="2018" name="Nat. Plants">
        <title>Whole-genome landscape of Medicago truncatula symbiotic genes.</title>
        <authorList>
            <person name="Pecrix Y."/>
            <person name="Staton S.E."/>
            <person name="Sallet E."/>
            <person name="Lelandais-Briere C."/>
            <person name="Moreau S."/>
            <person name="Carrere S."/>
            <person name="Blein T."/>
            <person name="Jardinaud M.F."/>
            <person name="Latrasse D."/>
            <person name="Zouine M."/>
            <person name="Zahm M."/>
            <person name="Kreplak J."/>
            <person name="Mayjonade B."/>
            <person name="Satge C."/>
            <person name="Perez M."/>
            <person name="Cauet S."/>
            <person name="Marande W."/>
            <person name="Chantry-Darmon C."/>
            <person name="Lopez-Roques C."/>
            <person name="Bouchez O."/>
            <person name="Berard A."/>
            <person name="Debelle F."/>
            <person name="Munos S."/>
            <person name="Bendahmane A."/>
            <person name="Berges H."/>
            <person name="Niebel A."/>
            <person name="Buitink J."/>
            <person name="Frugier F."/>
            <person name="Benhamed M."/>
            <person name="Crespi M."/>
            <person name="Gouzy J."/>
            <person name="Gamas P."/>
        </authorList>
    </citation>
    <scope>NUCLEOTIDE SEQUENCE [LARGE SCALE GENOMIC DNA]</scope>
    <source>
        <strain evidence="3">cv. Jemalong A17</strain>
    </source>
</reference>
<organism evidence="2 3">
    <name type="scientific">Medicago truncatula</name>
    <name type="common">Barrel medic</name>
    <name type="synonym">Medicago tribuloides</name>
    <dbReference type="NCBI Taxonomy" id="3880"/>
    <lineage>
        <taxon>Eukaryota</taxon>
        <taxon>Viridiplantae</taxon>
        <taxon>Streptophyta</taxon>
        <taxon>Embryophyta</taxon>
        <taxon>Tracheophyta</taxon>
        <taxon>Spermatophyta</taxon>
        <taxon>Magnoliopsida</taxon>
        <taxon>eudicotyledons</taxon>
        <taxon>Gunneridae</taxon>
        <taxon>Pentapetalae</taxon>
        <taxon>rosids</taxon>
        <taxon>fabids</taxon>
        <taxon>Fabales</taxon>
        <taxon>Fabaceae</taxon>
        <taxon>Papilionoideae</taxon>
        <taxon>50 kb inversion clade</taxon>
        <taxon>NPAAA clade</taxon>
        <taxon>Hologalegina</taxon>
        <taxon>IRL clade</taxon>
        <taxon>Trifolieae</taxon>
        <taxon>Medicago</taxon>
    </lineage>
</organism>
<evidence type="ECO:0000313" key="2">
    <source>
        <dbReference type="EMBL" id="RHN57575.1"/>
    </source>
</evidence>